<name>A0A084AK03_STACB</name>
<feature type="transmembrane region" description="Helical" evidence="1">
    <location>
        <begin position="147"/>
        <end position="167"/>
    </location>
</feature>
<reference evidence="2 3" key="1">
    <citation type="journal article" date="2014" name="BMC Genomics">
        <title>Comparative genome sequencing reveals chemotype-specific gene clusters in the toxigenic black mold Stachybotrys.</title>
        <authorList>
            <person name="Semeiks J."/>
            <person name="Borek D."/>
            <person name="Otwinowski Z."/>
            <person name="Grishin N.V."/>
        </authorList>
    </citation>
    <scope>NUCLEOTIDE SEQUENCE [LARGE SCALE GENOMIC DNA]</scope>
    <source>
        <strain evidence="3">CBS 109288 / IBT 7711</strain>
    </source>
</reference>
<keyword evidence="1" id="KW-0812">Transmembrane</keyword>
<keyword evidence="1" id="KW-1133">Transmembrane helix</keyword>
<dbReference type="AlphaFoldDB" id="A0A084AK03"/>
<feature type="transmembrane region" description="Helical" evidence="1">
    <location>
        <begin position="115"/>
        <end position="135"/>
    </location>
</feature>
<accession>A0A084AK03</accession>
<feature type="transmembrane region" description="Helical" evidence="1">
    <location>
        <begin position="174"/>
        <end position="197"/>
    </location>
</feature>
<evidence type="ECO:0000313" key="2">
    <source>
        <dbReference type="EMBL" id="KEY65632.1"/>
    </source>
</evidence>
<evidence type="ECO:0000313" key="3">
    <source>
        <dbReference type="Proteomes" id="UP000028045"/>
    </source>
</evidence>
<evidence type="ECO:0000256" key="1">
    <source>
        <dbReference type="SAM" id="Phobius"/>
    </source>
</evidence>
<dbReference type="PANTHER" id="PTHR12242:SF1">
    <property type="entry name" value="MYND-TYPE DOMAIN-CONTAINING PROTEIN"/>
    <property type="match status" value="1"/>
</dbReference>
<dbReference type="HOGENOM" id="CLU_062880_0_0_1"/>
<dbReference type="PROSITE" id="PS51257">
    <property type="entry name" value="PROKAR_LIPOPROTEIN"/>
    <property type="match status" value="1"/>
</dbReference>
<dbReference type="EMBL" id="KL648692">
    <property type="protein sequence ID" value="KEY65632.1"/>
    <property type="molecule type" value="Genomic_DNA"/>
</dbReference>
<dbReference type="PANTHER" id="PTHR12242">
    <property type="entry name" value="OS02G0130600 PROTEIN-RELATED"/>
    <property type="match status" value="1"/>
</dbReference>
<dbReference type="OrthoDB" id="419711at2759"/>
<sequence length="283" mass="32513">MAFKKVFSFGDDLWDPSYRFVTSWLVGPWLLFACRALISLYCFATLFFSIGWTCTHDALGGCPAAGREFSYFTIITFWGIAFYFLVAAVHTLTYALQGRPLLDRFPRALQALHSLFYTTIVTYPFLVTIVFWIVLFSGDWFPLQYTAWKNVSQHALNSAFALFEIFIPRTNPPLWIHMLWIILILAGYLALAFVTYVDQGFYTYSFLDYEEVGGRGMVAAYVFGVAAGGIVIFLVVWFLIWLRKWITERKLGLDGKFAGRRNRQGDIEMDPVRSNQPYKGPAF</sequence>
<keyword evidence="1" id="KW-0472">Membrane</keyword>
<feature type="transmembrane region" description="Helical" evidence="1">
    <location>
        <begin position="217"/>
        <end position="242"/>
    </location>
</feature>
<protein>
    <recommendedName>
        <fullName evidence="4">FAR-17a/AIG1-like protein</fullName>
    </recommendedName>
</protein>
<gene>
    <name evidence="2" type="ORF">S7711_07881</name>
</gene>
<proteinExistence type="predicted"/>
<dbReference type="GO" id="GO:0016020">
    <property type="term" value="C:membrane"/>
    <property type="evidence" value="ECO:0007669"/>
    <property type="project" value="TreeGrafter"/>
</dbReference>
<feature type="transmembrane region" description="Helical" evidence="1">
    <location>
        <begin position="29"/>
        <end position="51"/>
    </location>
</feature>
<evidence type="ECO:0008006" key="4">
    <source>
        <dbReference type="Google" id="ProtNLM"/>
    </source>
</evidence>
<dbReference type="Proteomes" id="UP000028045">
    <property type="component" value="Unassembled WGS sequence"/>
</dbReference>
<feature type="transmembrane region" description="Helical" evidence="1">
    <location>
        <begin position="71"/>
        <end position="94"/>
    </location>
</feature>
<organism evidence="2 3">
    <name type="scientific">Stachybotrys chartarum (strain CBS 109288 / IBT 7711)</name>
    <name type="common">Toxic black mold</name>
    <name type="synonym">Stilbospora chartarum</name>
    <dbReference type="NCBI Taxonomy" id="1280523"/>
    <lineage>
        <taxon>Eukaryota</taxon>
        <taxon>Fungi</taxon>
        <taxon>Dikarya</taxon>
        <taxon>Ascomycota</taxon>
        <taxon>Pezizomycotina</taxon>
        <taxon>Sordariomycetes</taxon>
        <taxon>Hypocreomycetidae</taxon>
        <taxon>Hypocreales</taxon>
        <taxon>Stachybotryaceae</taxon>
        <taxon>Stachybotrys</taxon>
    </lineage>
</organism>
<keyword evidence="3" id="KW-1185">Reference proteome</keyword>